<dbReference type="EMBL" id="LGRX02007059">
    <property type="protein sequence ID" value="KAK3275710.1"/>
    <property type="molecule type" value="Genomic_DNA"/>
</dbReference>
<feature type="region of interest" description="Disordered" evidence="1">
    <location>
        <begin position="113"/>
        <end position="149"/>
    </location>
</feature>
<keyword evidence="2" id="KW-0472">Membrane</keyword>
<reference evidence="3 4" key="1">
    <citation type="journal article" date="2015" name="Genome Biol. Evol.">
        <title>Comparative Genomics of a Bacterivorous Green Alga Reveals Evolutionary Causalities and Consequences of Phago-Mixotrophic Mode of Nutrition.</title>
        <authorList>
            <person name="Burns J.A."/>
            <person name="Paasch A."/>
            <person name="Narechania A."/>
            <person name="Kim E."/>
        </authorList>
    </citation>
    <scope>NUCLEOTIDE SEQUENCE [LARGE SCALE GENOMIC DNA]</scope>
    <source>
        <strain evidence="3 4">PLY_AMNH</strain>
    </source>
</reference>
<keyword evidence="2" id="KW-1133">Transmembrane helix</keyword>
<gene>
    <name evidence="3" type="ORF">CYMTET_16175</name>
</gene>
<evidence type="ECO:0000313" key="4">
    <source>
        <dbReference type="Proteomes" id="UP001190700"/>
    </source>
</evidence>
<sequence length="447" mass="49015">MLSPDADPMPSFELQPRRVPSWENTACADNWSDERHTSLPRTRGDCGALAGLPQVLDTCTAGIELASLTADQACQSDDRPAAFESIECTAATSPSAHSSFRGQVYSAFRTKPSEDDSYSSHWDPFDTRPCSSRSRPRAQSTPAKNDIEMMGSNKRVPDAALSMEMAWFGEHWERSRKYDAKRTKRAESTPTGRQGIELSALFPARRERHASQIPETAGILTGAPSGSAGIDIQLTTYVDRRPTLPQIGTAIGWATDADPRALGTPEGAAGSACATHTNPVRLRLRRRPTVRDIGTQTDSSCEDAEEGGSSREQSKAKYCPASREHSGPHSRFRAPGPASHNPLFRRLWAEVCALLALIIVAKGLIGMRLRRSSAPHLVVLFLVSACFAAGLHWYGQEPSRDAFDVGMFGAKVRTLRLGHLWTVDEHSWREDFQGQERCDMHSTSPEA</sequence>
<comment type="caution">
    <text evidence="3">The sequence shown here is derived from an EMBL/GenBank/DDBJ whole genome shotgun (WGS) entry which is preliminary data.</text>
</comment>
<organism evidence="3 4">
    <name type="scientific">Cymbomonas tetramitiformis</name>
    <dbReference type="NCBI Taxonomy" id="36881"/>
    <lineage>
        <taxon>Eukaryota</taxon>
        <taxon>Viridiplantae</taxon>
        <taxon>Chlorophyta</taxon>
        <taxon>Pyramimonadophyceae</taxon>
        <taxon>Pyramimonadales</taxon>
        <taxon>Pyramimonadaceae</taxon>
        <taxon>Cymbomonas</taxon>
    </lineage>
</organism>
<feature type="transmembrane region" description="Helical" evidence="2">
    <location>
        <begin position="377"/>
        <end position="395"/>
    </location>
</feature>
<feature type="transmembrane region" description="Helical" evidence="2">
    <location>
        <begin position="347"/>
        <end position="365"/>
    </location>
</feature>
<name>A0AAE0GCJ3_9CHLO</name>
<evidence type="ECO:0000313" key="3">
    <source>
        <dbReference type="EMBL" id="KAK3275710.1"/>
    </source>
</evidence>
<dbReference type="AlphaFoldDB" id="A0AAE0GCJ3"/>
<dbReference type="Proteomes" id="UP001190700">
    <property type="component" value="Unassembled WGS sequence"/>
</dbReference>
<feature type="region of interest" description="Disordered" evidence="1">
    <location>
        <begin position="291"/>
        <end position="335"/>
    </location>
</feature>
<keyword evidence="2" id="KW-0812">Transmembrane</keyword>
<evidence type="ECO:0000256" key="2">
    <source>
        <dbReference type="SAM" id="Phobius"/>
    </source>
</evidence>
<protein>
    <submittedName>
        <fullName evidence="3">Uncharacterized protein</fullName>
    </submittedName>
</protein>
<accession>A0AAE0GCJ3</accession>
<feature type="compositionally biased region" description="Polar residues" evidence="1">
    <location>
        <begin position="129"/>
        <end position="143"/>
    </location>
</feature>
<proteinExistence type="predicted"/>
<keyword evidence="4" id="KW-1185">Reference proteome</keyword>
<evidence type="ECO:0000256" key="1">
    <source>
        <dbReference type="SAM" id="MobiDB-lite"/>
    </source>
</evidence>